<reference evidence="2" key="1">
    <citation type="journal article" date="2013" name="Science">
        <title>The Amborella genome and the evolution of flowering plants.</title>
        <authorList>
            <consortium name="Amborella Genome Project"/>
        </authorList>
    </citation>
    <scope>NUCLEOTIDE SEQUENCE [LARGE SCALE GENOMIC DNA]</scope>
</reference>
<sequence length="208" mass="23587">MNGPSTSDCRVGMDGSDLRLPECSPMVYLFEILPQNSLCIGRGGVDNTDGTHVELSLKVVLLSSRKEDREIEDPSLLKGCLLGEVLLLTKLDLLSHKEYLKVLWLLFLLLLRERIKLLPFRRAMRTGPPATPKPMFDPLELEVDLLLLLSLGDDANRNGMEEEEEESKVAKMLNDMGIYFEVPKKPGIWPRSLRQRLQLVTLGHIRPR</sequence>
<evidence type="ECO:0000313" key="2">
    <source>
        <dbReference type="Proteomes" id="UP000017836"/>
    </source>
</evidence>
<protein>
    <submittedName>
        <fullName evidence="1">Uncharacterized protein</fullName>
    </submittedName>
</protein>
<name>U5DAD2_AMBTC</name>
<keyword evidence="2" id="KW-1185">Reference proteome</keyword>
<organism evidence="1 2">
    <name type="scientific">Amborella trichopoda</name>
    <dbReference type="NCBI Taxonomy" id="13333"/>
    <lineage>
        <taxon>Eukaryota</taxon>
        <taxon>Viridiplantae</taxon>
        <taxon>Streptophyta</taxon>
        <taxon>Embryophyta</taxon>
        <taxon>Tracheophyta</taxon>
        <taxon>Spermatophyta</taxon>
        <taxon>Magnoliopsida</taxon>
        <taxon>Amborellales</taxon>
        <taxon>Amborellaceae</taxon>
        <taxon>Amborella</taxon>
    </lineage>
</organism>
<proteinExistence type="predicted"/>
<dbReference type="Gramene" id="ERN17353">
    <property type="protein sequence ID" value="ERN17353"/>
    <property type="gene ID" value="AMTR_s00037p00147430"/>
</dbReference>
<dbReference type="EMBL" id="KI392350">
    <property type="protein sequence ID" value="ERN17353.1"/>
    <property type="molecule type" value="Genomic_DNA"/>
</dbReference>
<accession>U5DAD2</accession>
<dbReference type="Proteomes" id="UP000017836">
    <property type="component" value="Unassembled WGS sequence"/>
</dbReference>
<gene>
    <name evidence="1" type="ORF">AMTR_s00037p00147430</name>
</gene>
<evidence type="ECO:0000313" key="1">
    <source>
        <dbReference type="EMBL" id="ERN17353.1"/>
    </source>
</evidence>
<dbReference type="AlphaFoldDB" id="U5DAD2"/>
<dbReference type="HOGENOM" id="CLU_1322492_0_0_1"/>